<comment type="subcellular location">
    <subcellularLocation>
        <location evidence="9">Cell membrane</location>
        <topology evidence="9">Multi-pass membrane protein</topology>
    </subcellularLocation>
    <subcellularLocation>
        <location evidence="1">Membrane</location>
        <topology evidence="1">Multi-pass membrane protein</topology>
    </subcellularLocation>
</comment>
<dbReference type="KEGG" id="sliu:111348952"/>
<evidence type="ECO:0000256" key="5">
    <source>
        <dbReference type="ARBA" id="ARBA00022989"/>
    </source>
</evidence>
<dbReference type="GeneID" id="111348952"/>
<evidence type="ECO:0000256" key="7">
    <source>
        <dbReference type="ARBA" id="ARBA00023170"/>
    </source>
</evidence>
<dbReference type="AlphaFoldDB" id="A0A9J7IHS4"/>
<keyword evidence="7 9" id="KW-0675">Receptor</keyword>
<keyword evidence="8 9" id="KW-0807">Transducer</keyword>
<dbReference type="RefSeq" id="XP_022815666.1">
    <property type="nucleotide sequence ID" value="XM_022959898.1"/>
</dbReference>
<evidence type="ECO:0000256" key="8">
    <source>
        <dbReference type="ARBA" id="ARBA00023224"/>
    </source>
</evidence>
<evidence type="ECO:0000256" key="2">
    <source>
        <dbReference type="ARBA" id="ARBA00022606"/>
    </source>
</evidence>
<proteinExistence type="inferred from homology"/>
<dbReference type="GO" id="GO:0005886">
    <property type="term" value="C:plasma membrane"/>
    <property type="evidence" value="ECO:0007669"/>
    <property type="project" value="UniProtKB-SubCell"/>
</dbReference>
<keyword evidence="10" id="KW-1185">Reference proteome</keyword>
<dbReference type="InterPro" id="IPR004117">
    <property type="entry name" value="7tm6_olfct_rcpt"/>
</dbReference>
<evidence type="ECO:0000313" key="10">
    <source>
        <dbReference type="Proteomes" id="UP000301870"/>
    </source>
</evidence>
<organism evidence="10 11">
    <name type="scientific">Spodoptera litura</name>
    <name type="common">Asian cotton leafworm</name>
    <dbReference type="NCBI Taxonomy" id="69820"/>
    <lineage>
        <taxon>Eukaryota</taxon>
        <taxon>Metazoa</taxon>
        <taxon>Ecdysozoa</taxon>
        <taxon>Arthropoda</taxon>
        <taxon>Hexapoda</taxon>
        <taxon>Insecta</taxon>
        <taxon>Pterygota</taxon>
        <taxon>Neoptera</taxon>
        <taxon>Endopterygota</taxon>
        <taxon>Lepidoptera</taxon>
        <taxon>Glossata</taxon>
        <taxon>Ditrysia</taxon>
        <taxon>Noctuoidea</taxon>
        <taxon>Noctuidae</taxon>
        <taxon>Amphipyrinae</taxon>
        <taxon>Spodoptera</taxon>
    </lineage>
</organism>
<dbReference type="OrthoDB" id="7404136at2759"/>
<comment type="similarity">
    <text evidence="9">Belongs to the insect chemoreceptor superfamily. Heteromeric odorant receptor channel (TC 1.A.69) family.</text>
</comment>
<evidence type="ECO:0000256" key="4">
    <source>
        <dbReference type="ARBA" id="ARBA00022725"/>
    </source>
</evidence>
<protein>
    <recommendedName>
        <fullName evidence="9">Odorant receptor</fullName>
    </recommendedName>
</protein>
<feature type="transmembrane region" description="Helical" evidence="9">
    <location>
        <begin position="133"/>
        <end position="155"/>
    </location>
</feature>
<evidence type="ECO:0000256" key="1">
    <source>
        <dbReference type="ARBA" id="ARBA00004141"/>
    </source>
</evidence>
<dbReference type="Proteomes" id="UP000301870">
    <property type="component" value="Chromosome 8"/>
</dbReference>
<dbReference type="Pfam" id="PF02949">
    <property type="entry name" value="7tm_6"/>
    <property type="match status" value="1"/>
</dbReference>
<feature type="transmembrane region" description="Helical" evidence="9">
    <location>
        <begin position="305"/>
        <end position="324"/>
    </location>
</feature>
<keyword evidence="2 9" id="KW-0716">Sensory transduction</keyword>
<dbReference type="GO" id="GO:0005549">
    <property type="term" value="F:odorant binding"/>
    <property type="evidence" value="ECO:0007669"/>
    <property type="project" value="InterPro"/>
</dbReference>
<dbReference type="GO" id="GO:0007165">
    <property type="term" value="P:signal transduction"/>
    <property type="evidence" value="ECO:0007669"/>
    <property type="project" value="UniProtKB-KW"/>
</dbReference>
<dbReference type="CTD" id="100127041"/>
<keyword evidence="5 9" id="KW-1133">Transmembrane helix</keyword>
<sequence length="401" mass="46077">MVFKFLTVSEDPDNPLLGTIISLLRCGGLWEKDRLKNFLHNLVHFVAFIFVLSQYVELWVIRNDLEMAMRNLSLTMLSTVCVFKACNLVFWQNTWKELFDYVSELERSQLAKKDDTINKIIFQYVKYARRVTYLYWSLVTATVLIVSLAPLLIYWSSPTYRHNIRNGTLPYPEIMSSWTPFDRTRGIGFCVATVYQMSACVYGGIVVANFDSTAVVIMTFFAGQLKVLSANCSRLFGDGNELINYDETVKRIRECHLHHLYLVKFSAVLNSLLSPVMFLYVIICSLMICASAAQLTTEGTTTVHQIFFFLYLMALIAQLFLYCWHSNDVFFLSNQVDDGVYSSAWWSQNVRTRRSLLLLGGQLRKPIVFTAGPFTKLNMATFVTILKGSYSYYTLVAKKED</sequence>
<dbReference type="PANTHER" id="PTHR21137">
    <property type="entry name" value="ODORANT RECEPTOR"/>
    <property type="match status" value="1"/>
</dbReference>
<keyword evidence="3 9" id="KW-0812">Transmembrane</keyword>
<evidence type="ECO:0000313" key="11">
    <source>
        <dbReference type="RefSeq" id="XP_022815666.1"/>
    </source>
</evidence>
<dbReference type="PANTHER" id="PTHR21137:SF40">
    <property type="entry name" value="ODORANT RECEPTOR 56A"/>
    <property type="match status" value="1"/>
</dbReference>
<gene>
    <name evidence="11" type="primary">LOC111348952</name>
</gene>
<feature type="transmembrane region" description="Helical" evidence="9">
    <location>
        <begin position="38"/>
        <end position="60"/>
    </location>
</feature>
<accession>A0A9J7IHS4</accession>
<comment type="caution">
    <text evidence="9">Lacks conserved residue(s) required for the propagation of feature annotation.</text>
</comment>
<dbReference type="GO" id="GO:0004984">
    <property type="term" value="F:olfactory receptor activity"/>
    <property type="evidence" value="ECO:0007669"/>
    <property type="project" value="InterPro"/>
</dbReference>
<evidence type="ECO:0000256" key="3">
    <source>
        <dbReference type="ARBA" id="ARBA00022692"/>
    </source>
</evidence>
<keyword evidence="6 9" id="KW-0472">Membrane</keyword>
<keyword evidence="4 9" id="KW-0552">Olfaction</keyword>
<evidence type="ECO:0000256" key="6">
    <source>
        <dbReference type="ARBA" id="ARBA00023136"/>
    </source>
</evidence>
<reference evidence="11" key="1">
    <citation type="submission" date="2025-08" db="UniProtKB">
        <authorList>
            <consortium name="RefSeq"/>
        </authorList>
    </citation>
    <scope>IDENTIFICATION</scope>
    <source>
        <strain evidence="11">Ishihara</strain>
        <tissue evidence="11">Whole body</tissue>
    </source>
</reference>
<evidence type="ECO:0000256" key="9">
    <source>
        <dbReference type="RuleBase" id="RU351113"/>
    </source>
</evidence>
<name>A0A9J7IHS4_SPOLT</name>